<dbReference type="GO" id="GO:0006355">
    <property type="term" value="P:regulation of DNA-templated transcription"/>
    <property type="evidence" value="ECO:0007669"/>
    <property type="project" value="InterPro"/>
</dbReference>
<feature type="domain" description="OmpR/PhoB-type" evidence="9">
    <location>
        <begin position="125"/>
        <end position="225"/>
    </location>
</feature>
<dbReference type="RefSeq" id="WP_116441870.1">
    <property type="nucleotide sequence ID" value="NZ_BHEO01000008.1"/>
</dbReference>
<keyword evidence="2" id="KW-0805">Transcription regulation</keyword>
<dbReference type="CDD" id="cd00383">
    <property type="entry name" value="trans_reg_C"/>
    <property type="match status" value="1"/>
</dbReference>
<reference evidence="10 13" key="1">
    <citation type="journal article" date="2018" name="Int. J. Syst. Evol. Microbiol.">
        <title>Draft Genome Sequence of Faecalimonas umbilicata JCM 30896T, an Acetate-Producing Bacterium Isolated from Human Feces.</title>
        <authorList>
            <person name="Sakamoto M."/>
            <person name="Ikeyama N."/>
            <person name="Yuki M."/>
            <person name="Ohkuma M."/>
        </authorList>
    </citation>
    <scope>NUCLEOTIDE SEQUENCE [LARGE SCALE GENOMIC DNA]</scope>
    <source>
        <strain evidence="10 13">EGH7</strain>
    </source>
</reference>
<reference evidence="11 12" key="2">
    <citation type="submission" date="2019-03" db="EMBL/GenBank/DDBJ databases">
        <title>Genomic Encyclopedia of Type Strains, Phase IV (KMG-IV): sequencing the most valuable type-strain genomes for metagenomic binning, comparative biology and taxonomic classification.</title>
        <authorList>
            <person name="Goeker M."/>
        </authorList>
    </citation>
    <scope>NUCLEOTIDE SEQUENCE [LARGE SCALE GENOMIC DNA]</scope>
    <source>
        <strain evidence="11 12">DSM 103426</strain>
    </source>
</reference>
<dbReference type="Proteomes" id="UP000294613">
    <property type="component" value="Unassembled WGS sequence"/>
</dbReference>
<evidence type="ECO:0000256" key="4">
    <source>
        <dbReference type="ARBA" id="ARBA00023163"/>
    </source>
</evidence>
<dbReference type="PANTHER" id="PTHR48111:SF73">
    <property type="entry name" value="ALKALINE PHOSPHATASE SYNTHESIS TRANSCRIPTIONAL REGULATORY PROTEIN PHOP"/>
    <property type="match status" value="1"/>
</dbReference>
<evidence type="ECO:0000256" key="7">
    <source>
        <dbReference type="PROSITE-ProRule" id="PRU01091"/>
    </source>
</evidence>
<feature type="DNA-binding region" description="OmpR/PhoB-type" evidence="7">
    <location>
        <begin position="125"/>
        <end position="225"/>
    </location>
</feature>
<dbReference type="Gene3D" id="1.10.10.10">
    <property type="entry name" value="Winged helix-like DNA-binding domain superfamily/Winged helix DNA-binding domain"/>
    <property type="match status" value="1"/>
</dbReference>
<comment type="function">
    <text evidence="5">May play the central regulatory role in sporulation. It may be an element of the effector pathway responsible for the activation of sporulation genes in response to nutritional stress. Spo0A may act in concert with spo0H (a sigma factor) to control the expression of some genes that are critical to the sporulation process.</text>
</comment>
<evidence type="ECO:0000313" key="10">
    <source>
        <dbReference type="EMBL" id="GBU05539.1"/>
    </source>
</evidence>
<dbReference type="AlphaFoldDB" id="A0A4V2UQ01"/>
<evidence type="ECO:0000256" key="1">
    <source>
        <dbReference type="ARBA" id="ARBA00018672"/>
    </source>
</evidence>
<feature type="domain" description="Response regulatory" evidence="8">
    <location>
        <begin position="3"/>
        <end position="116"/>
    </location>
</feature>
<evidence type="ECO:0000256" key="6">
    <source>
        <dbReference type="PROSITE-ProRule" id="PRU00169"/>
    </source>
</evidence>
<dbReference type="InterPro" id="IPR036388">
    <property type="entry name" value="WH-like_DNA-bd_sf"/>
</dbReference>
<dbReference type="PANTHER" id="PTHR48111">
    <property type="entry name" value="REGULATOR OF RPOS"/>
    <property type="match status" value="1"/>
</dbReference>
<dbReference type="SMART" id="SM00862">
    <property type="entry name" value="Trans_reg_C"/>
    <property type="match status" value="1"/>
</dbReference>
<evidence type="ECO:0000313" key="13">
    <source>
        <dbReference type="Proteomes" id="UP000702954"/>
    </source>
</evidence>
<dbReference type="GO" id="GO:0000976">
    <property type="term" value="F:transcription cis-regulatory region binding"/>
    <property type="evidence" value="ECO:0007669"/>
    <property type="project" value="TreeGrafter"/>
</dbReference>
<evidence type="ECO:0000259" key="9">
    <source>
        <dbReference type="PROSITE" id="PS51755"/>
    </source>
</evidence>
<dbReference type="Proteomes" id="UP000702954">
    <property type="component" value="Unassembled WGS sequence"/>
</dbReference>
<dbReference type="SUPFAM" id="SSF52172">
    <property type="entry name" value="CheY-like"/>
    <property type="match status" value="1"/>
</dbReference>
<dbReference type="InterPro" id="IPR001867">
    <property type="entry name" value="OmpR/PhoB-type_DNA-bd"/>
</dbReference>
<dbReference type="InterPro" id="IPR011006">
    <property type="entry name" value="CheY-like_superfamily"/>
</dbReference>
<dbReference type="Pfam" id="PF00486">
    <property type="entry name" value="Trans_reg_C"/>
    <property type="match status" value="1"/>
</dbReference>
<dbReference type="GO" id="GO:0005829">
    <property type="term" value="C:cytosol"/>
    <property type="evidence" value="ECO:0007669"/>
    <property type="project" value="TreeGrafter"/>
</dbReference>
<keyword evidence="4" id="KW-0804">Transcription</keyword>
<dbReference type="EMBL" id="SLZV01000012">
    <property type="protein sequence ID" value="TCS67982.1"/>
    <property type="molecule type" value="Genomic_DNA"/>
</dbReference>
<evidence type="ECO:0000313" key="11">
    <source>
        <dbReference type="EMBL" id="TCS67982.1"/>
    </source>
</evidence>
<dbReference type="SMART" id="SM00448">
    <property type="entry name" value="REC"/>
    <property type="match status" value="1"/>
</dbReference>
<dbReference type="EMBL" id="BHEO01000008">
    <property type="protein sequence ID" value="GBU05539.1"/>
    <property type="molecule type" value="Genomic_DNA"/>
</dbReference>
<evidence type="ECO:0000256" key="2">
    <source>
        <dbReference type="ARBA" id="ARBA00023015"/>
    </source>
</evidence>
<dbReference type="Gene3D" id="6.10.250.690">
    <property type="match status" value="1"/>
</dbReference>
<accession>A0A4V2UQ01</accession>
<dbReference type="PROSITE" id="PS51755">
    <property type="entry name" value="OMPR_PHOB"/>
    <property type="match status" value="1"/>
</dbReference>
<name>A0A4V2UQ01_9FIRM</name>
<dbReference type="CDD" id="cd17574">
    <property type="entry name" value="REC_OmpR"/>
    <property type="match status" value="1"/>
</dbReference>
<feature type="modified residue" description="4-aspartylphosphate" evidence="6">
    <location>
        <position position="52"/>
    </location>
</feature>
<comment type="caution">
    <text evidence="11">The sequence shown here is derived from an EMBL/GenBank/DDBJ whole genome shotgun (WGS) entry which is preliminary data.</text>
</comment>
<keyword evidence="3 7" id="KW-0238">DNA-binding</keyword>
<keyword evidence="13" id="KW-1185">Reference proteome</keyword>
<proteinExistence type="predicted"/>
<dbReference type="Gene3D" id="3.40.50.2300">
    <property type="match status" value="1"/>
</dbReference>
<evidence type="ECO:0000313" key="12">
    <source>
        <dbReference type="Proteomes" id="UP000294613"/>
    </source>
</evidence>
<dbReference type="GO" id="GO:0032993">
    <property type="term" value="C:protein-DNA complex"/>
    <property type="evidence" value="ECO:0007669"/>
    <property type="project" value="TreeGrafter"/>
</dbReference>
<evidence type="ECO:0000256" key="3">
    <source>
        <dbReference type="ARBA" id="ARBA00023125"/>
    </source>
</evidence>
<dbReference type="Pfam" id="PF00072">
    <property type="entry name" value="Response_reg"/>
    <property type="match status" value="1"/>
</dbReference>
<dbReference type="InterPro" id="IPR001789">
    <property type="entry name" value="Sig_transdc_resp-reg_receiver"/>
</dbReference>
<gene>
    <name evidence="11" type="ORF">EDD74_11220</name>
    <name evidence="10" type="ORF">FAEUMB_20800</name>
</gene>
<protein>
    <recommendedName>
        <fullName evidence="1">Stage 0 sporulation protein A homolog</fullName>
    </recommendedName>
</protein>
<evidence type="ECO:0000259" key="8">
    <source>
        <dbReference type="PROSITE" id="PS50110"/>
    </source>
</evidence>
<sequence length="231" mass="26901">MKRILLVEDDIALSAGLCFELEEEDYLTITAHSLKKAGQLLETSKFDLLILDVDLPDGDGFTFYREIRERYSVPVMFLTGRNEEEDLLGGYDLGADDYVTKPFSPAVLRRKIAVILKRGGQEEKKESDRYDDGYLKIDFDRMTAIRGMETLVLTPNEYRMLKLFMENEGTVLTRRVLLERLYDCDQNFIDEHTLTVNMTRLRKKIEDASHKYIQTIYGMGYLFVRRKAHEA</sequence>
<keyword evidence="6" id="KW-0597">Phosphoprotein</keyword>
<dbReference type="PROSITE" id="PS50110">
    <property type="entry name" value="RESPONSE_REGULATORY"/>
    <property type="match status" value="1"/>
</dbReference>
<evidence type="ECO:0000256" key="5">
    <source>
        <dbReference type="ARBA" id="ARBA00024867"/>
    </source>
</evidence>
<dbReference type="GO" id="GO:0000156">
    <property type="term" value="F:phosphorelay response regulator activity"/>
    <property type="evidence" value="ECO:0007669"/>
    <property type="project" value="TreeGrafter"/>
</dbReference>
<organism evidence="11 12">
    <name type="scientific">Faecalimonas umbilicata</name>
    <dbReference type="NCBI Taxonomy" id="1912855"/>
    <lineage>
        <taxon>Bacteria</taxon>
        <taxon>Bacillati</taxon>
        <taxon>Bacillota</taxon>
        <taxon>Clostridia</taxon>
        <taxon>Lachnospirales</taxon>
        <taxon>Lachnospiraceae</taxon>
        <taxon>Faecalimonas</taxon>
    </lineage>
</organism>
<dbReference type="InterPro" id="IPR039420">
    <property type="entry name" value="WalR-like"/>
</dbReference>